<feature type="region of interest" description="Disordered" evidence="2">
    <location>
        <begin position="106"/>
        <end position="136"/>
    </location>
</feature>
<dbReference type="EMBL" id="MCGE01000004">
    <property type="protein sequence ID" value="ORZ22413.1"/>
    <property type="molecule type" value="Genomic_DNA"/>
</dbReference>
<dbReference type="OrthoDB" id="49395at2759"/>
<dbReference type="GO" id="GO:0031122">
    <property type="term" value="P:cytoplasmic microtubule organization"/>
    <property type="evidence" value="ECO:0007669"/>
    <property type="project" value="InterPro"/>
</dbReference>
<dbReference type="Proteomes" id="UP000193560">
    <property type="component" value="Unassembled WGS sequence"/>
</dbReference>
<dbReference type="STRING" id="90262.A0A1X2IUG7"/>
<feature type="coiled-coil region" evidence="1">
    <location>
        <begin position="11"/>
        <end position="83"/>
    </location>
</feature>
<evidence type="ECO:0000313" key="5">
    <source>
        <dbReference type="Proteomes" id="UP000193560"/>
    </source>
</evidence>
<keyword evidence="1" id="KW-0175">Coiled coil</keyword>
<feature type="compositionally biased region" description="Acidic residues" evidence="2">
    <location>
        <begin position="116"/>
        <end position="127"/>
    </location>
</feature>
<feature type="coiled-coil region" evidence="1">
    <location>
        <begin position="143"/>
        <end position="200"/>
    </location>
</feature>
<organism evidence="4 5">
    <name type="scientific">Absidia repens</name>
    <dbReference type="NCBI Taxonomy" id="90262"/>
    <lineage>
        <taxon>Eukaryota</taxon>
        <taxon>Fungi</taxon>
        <taxon>Fungi incertae sedis</taxon>
        <taxon>Mucoromycota</taxon>
        <taxon>Mucoromycotina</taxon>
        <taxon>Mucoromycetes</taxon>
        <taxon>Mucorales</taxon>
        <taxon>Cunninghamellaceae</taxon>
        <taxon>Absidia</taxon>
    </lineage>
</organism>
<feature type="coiled-coil region" evidence="1">
    <location>
        <begin position="233"/>
        <end position="260"/>
    </location>
</feature>
<evidence type="ECO:0000259" key="3">
    <source>
        <dbReference type="Pfam" id="PF05622"/>
    </source>
</evidence>
<accession>A0A1X2IUG7</accession>
<proteinExistence type="predicted"/>
<dbReference type="InterPro" id="IPR008636">
    <property type="entry name" value="Hook_C"/>
</dbReference>
<evidence type="ECO:0000256" key="2">
    <source>
        <dbReference type="SAM" id="MobiDB-lite"/>
    </source>
</evidence>
<gene>
    <name evidence="4" type="ORF">BCR42DRAFT_167972</name>
</gene>
<evidence type="ECO:0000256" key="1">
    <source>
        <dbReference type="SAM" id="Coils"/>
    </source>
</evidence>
<reference evidence="4 5" key="1">
    <citation type="submission" date="2016-07" db="EMBL/GenBank/DDBJ databases">
        <title>Pervasive Adenine N6-methylation of Active Genes in Fungi.</title>
        <authorList>
            <consortium name="DOE Joint Genome Institute"/>
            <person name="Mondo S.J."/>
            <person name="Dannebaum R.O."/>
            <person name="Kuo R.C."/>
            <person name="Labutti K."/>
            <person name="Haridas S."/>
            <person name="Kuo A."/>
            <person name="Salamov A."/>
            <person name="Ahrendt S.R."/>
            <person name="Lipzen A."/>
            <person name="Sullivan W."/>
            <person name="Andreopoulos W.B."/>
            <person name="Clum A."/>
            <person name="Lindquist E."/>
            <person name="Daum C."/>
            <person name="Ramamoorthy G.K."/>
            <person name="Gryganskyi A."/>
            <person name="Culley D."/>
            <person name="Magnuson J.K."/>
            <person name="James T.Y."/>
            <person name="O'Malley M.A."/>
            <person name="Stajich J.E."/>
            <person name="Spatafora J.W."/>
            <person name="Visel A."/>
            <person name="Grigoriev I.V."/>
        </authorList>
    </citation>
    <scope>NUCLEOTIDE SEQUENCE [LARGE SCALE GENOMIC DNA]</scope>
    <source>
        <strain evidence="4 5">NRRL 1336</strain>
    </source>
</reference>
<dbReference type="AlphaFoldDB" id="A0A1X2IUG7"/>
<comment type="caution">
    <text evidence="4">The sequence shown here is derived from an EMBL/GenBank/DDBJ whole genome shotgun (WGS) entry which is preliminary data.</text>
</comment>
<dbReference type="GO" id="GO:0008017">
    <property type="term" value="F:microtubule binding"/>
    <property type="evidence" value="ECO:0007669"/>
    <property type="project" value="InterPro"/>
</dbReference>
<name>A0A1X2IUG7_9FUNG</name>
<protein>
    <recommendedName>
        <fullName evidence="3">Hook C-terminal domain-containing protein</fullName>
    </recommendedName>
</protein>
<dbReference type="Pfam" id="PF05622">
    <property type="entry name" value="HOOK"/>
    <property type="match status" value="1"/>
</dbReference>
<sequence>MDDSGDLKRQIKLLDEQNHSLMERNQQIENEYGKVLGFKTLMDSYKDQVALLETKNNELVREKNRMEYDIQQMTNKVELLEVDKTRDSERISTLEDHLKDVQMGARHITEGTPQVDDADDMDLDDDDTHLGGSLEDSLKESNITELKLSKRRLERQLRSLQQENGEADKGQNPTVLQHLLDEATRLKAQFEKNYLEVSQERDILQSDMARVREGIPDSILDDSKHTLSLRMHIIDLEKEGKQLREDRDTLEQKVNKSRKTLTNNITGGGEIDSLDIPEAFKSQYNDMVEKSRILEEQTKKQLLDINKLILEKEVLEGRTNDQKELLLEKQQLYSGIKASLAVFETKDDEPLKQQNALLQQQVIQQQEQLRELRLKWKKTKEFVAQQDKLLQEFKQTGATGNYGEAVSSLKSELTLRDEENERLKRHLHEIRLQSRREQQLMMSAWYDISRRTRKELVGPKVYSNPWIGQQRNKH</sequence>
<keyword evidence="5" id="KW-1185">Reference proteome</keyword>
<evidence type="ECO:0000313" key="4">
    <source>
        <dbReference type="EMBL" id="ORZ22413.1"/>
    </source>
</evidence>
<feature type="domain" description="Hook C-terminal" evidence="3">
    <location>
        <begin position="1"/>
        <end position="261"/>
    </location>
</feature>